<dbReference type="AlphaFoldDB" id="A0A6A4AEK7"/>
<reference evidence="1 2" key="1">
    <citation type="submission" date="2018-08" db="EMBL/GenBank/DDBJ databases">
        <title>Genomic investigation of the strawberry pathogen Phytophthora fragariae indicates pathogenicity is determined by transcriptional variation in three key races.</title>
        <authorList>
            <person name="Adams T.M."/>
            <person name="Armitage A.D."/>
            <person name="Sobczyk M.K."/>
            <person name="Bates H.J."/>
            <person name="Dunwell J.M."/>
            <person name="Nellist C.F."/>
            <person name="Harrison R.J."/>
        </authorList>
    </citation>
    <scope>NUCLEOTIDE SEQUENCE [LARGE SCALE GENOMIC DNA]</scope>
    <source>
        <strain evidence="1 2">BC-1</strain>
    </source>
</reference>
<organism evidence="1 2">
    <name type="scientific">Phytophthora fragariae</name>
    <dbReference type="NCBI Taxonomy" id="53985"/>
    <lineage>
        <taxon>Eukaryota</taxon>
        <taxon>Sar</taxon>
        <taxon>Stramenopiles</taxon>
        <taxon>Oomycota</taxon>
        <taxon>Peronosporomycetes</taxon>
        <taxon>Peronosporales</taxon>
        <taxon>Peronosporaceae</taxon>
        <taxon>Phytophthora</taxon>
    </lineage>
</organism>
<sequence>MFIVGDGAVVVEVVGDTTSKRPRCTVTILEGETKRVASDESAIKPSTYLKHLAVNVELGEHLTKYLNGNYFEKRRLRADKAHVLRRTSRPVRWLQPSLSRSKRVASSKTTESHGRTARSPYASLLFCRSTTRFCGSVGGPAASSCCSSSGDVAP</sequence>
<evidence type="ECO:0000313" key="2">
    <source>
        <dbReference type="Proteomes" id="UP000440367"/>
    </source>
</evidence>
<dbReference type="Proteomes" id="UP000440367">
    <property type="component" value="Unassembled WGS sequence"/>
</dbReference>
<name>A0A6A4AEK7_9STRA</name>
<evidence type="ECO:0000313" key="1">
    <source>
        <dbReference type="EMBL" id="KAE9254511.1"/>
    </source>
</evidence>
<accession>A0A6A4AEK7</accession>
<proteinExistence type="predicted"/>
<gene>
    <name evidence="1" type="ORF">PF002_g2813</name>
</gene>
<protein>
    <submittedName>
        <fullName evidence="1">Uncharacterized protein</fullName>
    </submittedName>
</protein>
<comment type="caution">
    <text evidence="1">The sequence shown here is derived from an EMBL/GenBank/DDBJ whole genome shotgun (WGS) entry which is preliminary data.</text>
</comment>
<dbReference type="EMBL" id="QXGD01000075">
    <property type="protein sequence ID" value="KAE9254511.1"/>
    <property type="molecule type" value="Genomic_DNA"/>
</dbReference>